<dbReference type="Pfam" id="PF12657">
    <property type="entry name" value="TFIIIC_delta"/>
    <property type="match status" value="1"/>
</dbReference>
<evidence type="ECO:0000313" key="4">
    <source>
        <dbReference type="EMBL" id="CAI0442591.1"/>
    </source>
</evidence>
<feature type="domain" description="ACT" evidence="3">
    <location>
        <begin position="906"/>
        <end position="946"/>
    </location>
</feature>
<dbReference type="Pfam" id="PF00400">
    <property type="entry name" value="WD40"/>
    <property type="match status" value="2"/>
</dbReference>
<dbReference type="InterPro" id="IPR001680">
    <property type="entry name" value="WD40_rpt"/>
</dbReference>
<keyword evidence="5" id="KW-1185">Reference proteome</keyword>
<accession>A0AAV0M8L6</accession>
<sequence>MVASRFQAASLVGAPSCPNAIAWSDENLIAVASGHIVTILNPASPIEPRGTIAVPTGKHYPIGRVEKEDLLSGDLLPTALSRDRKPCARSIAWSSLGMSPNYGCLLAVCTFEGCVRVYRPPFCDYSTNWIEAADISDMLYDHLANVNFVEIDISTSEIPSNGVSKGKSAEDDMPNSPTGKIFKPVVLKQYKRRRVTVVTEINSHADSLEHFSEPRHAEITSTRPTHLSILDSKRSPKTKLAKLGKNKMGSCTFPLLTSKEYAARSALLSSLVVTWSPLLCSPSNRNFPSSDDPLNKYSILAVGGKSGNISFWRISAPQCYSIEHSKAPTGVMFLGLLQAHTSWVTAVSLELLVSNSDPQVVMVTGSTDGSVKLWVGNVEELSRLSKASKVGPFVLVKEVVHENIVPISVLSVVLPSQPVDKMLIAVGKGSGSFEIWTCDTSNFKLDKAGCHDAHDYAVTGLCWSSDGLFLYSCGQDNYLRSWILRGECLSEVPIPSNIPGQTGLHEVPDALLSCLGVVASPGNLMVAMVRDLDVELLGQMYEARAQKAVVEFFWIGGQPVESTLANSSINFYKEAFPGFTPNELADWESNILLSLKQYEDPYKPLVVWDIITALLVFKDSIPKYVDYLLGRWLSTAFLDGQHSDYLPLSEVLTLSSKSFSEVPSRLLHLLNIMSRRIILSEMKAEELNSNVTTDTTSVRHETLELGLQTLLESERELRERLVGLSFAAFSGGSHSAATSSSQLESWSPLGVMQMEQWVVSNHAHVRNQLKSNASFAQPQFLSSLRSMQLAKVQRASREIWRNMKCIDVQCQCSWRSQCEGQLLLEVCPSYLSTSGIYYYRPENQQPTPSNVFLLKLWCSCDREGLLHVKKSSSSLLILIKVRVYSRLRMELLNPLRVAVVSTGPDTELLVANPVELSRRGRPLVFHDITLALKMLNACAFSVKIGR</sequence>
<comment type="caution">
    <text evidence="4">The sequence shown here is derived from an EMBL/GenBank/DDBJ whole genome shotgun (WGS) entry which is preliminary data.</text>
</comment>
<organism evidence="4 5">
    <name type="scientific">Linum tenue</name>
    <dbReference type="NCBI Taxonomy" id="586396"/>
    <lineage>
        <taxon>Eukaryota</taxon>
        <taxon>Viridiplantae</taxon>
        <taxon>Streptophyta</taxon>
        <taxon>Embryophyta</taxon>
        <taxon>Tracheophyta</taxon>
        <taxon>Spermatophyta</taxon>
        <taxon>Magnoliopsida</taxon>
        <taxon>eudicotyledons</taxon>
        <taxon>Gunneridae</taxon>
        <taxon>Pentapetalae</taxon>
        <taxon>rosids</taxon>
        <taxon>fabids</taxon>
        <taxon>Malpighiales</taxon>
        <taxon>Linaceae</taxon>
        <taxon>Linum</taxon>
    </lineage>
</organism>
<dbReference type="SMART" id="SM00320">
    <property type="entry name" value="WD40"/>
    <property type="match status" value="5"/>
</dbReference>
<protein>
    <recommendedName>
        <fullName evidence="6">Transcription factor IIIC 90kDa subunit N-terminal domain-containing protein</fullName>
    </recommendedName>
</protein>
<dbReference type="GO" id="GO:0006384">
    <property type="term" value="P:transcription initiation at RNA polymerase III promoter"/>
    <property type="evidence" value="ECO:0007669"/>
    <property type="project" value="InterPro"/>
</dbReference>
<evidence type="ECO:0000259" key="3">
    <source>
        <dbReference type="Pfam" id="PF24926"/>
    </source>
</evidence>
<proteinExistence type="predicted"/>
<dbReference type="SUPFAM" id="SSF50978">
    <property type="entry name" value="WD40 repeat-like"/>
    <property type="match status" value="1"/>
</dbReference>
<evidence type="ECO:0000256" key="1">
    <source>
        <dbReference type="PROSITE-ProRule" id="PRU00221"/>
    </source>
</evidence>
<dbReference type="InterPro" id="IPR024761">
    <property type="entry name" value="TFIIIC_delta_N"/>
</dbReference>
<evidence type="ECO:0008006" key="6">
    <source>
        <dbReference type="Google" id="ProtNLM"/>
    </source>
</evidence>
<evidence type="ECO:0000259" key="2">
    <source>
        <dbReference type="Pfam" id="PF12657"/>
    </source>
</evidence>
<keyword evidence="1" id="KW-0853">WD repeat</keyword>
<dbReference type="InterPro" id="IPR015943">
    <property type="entry name" value="WD40/YVTN_repeat-like_dom_sf"/>
</dbReference>
<dbReference type="Gene3D" id="2.130.10.10">
    <property type="entry name" value="YVTN repeat-like/Quinoprotein amine dehydrogenase"/>
    <property type="match status" value="2"/>
</dbReference>
<dbReference type="Proteomes" id="UP001154282">
    <property type="component" value="Unassembled WGS sequence"/>
</dbReference>
<dbReference type="GO" id="GO:0000127">
    <property type="term" value="C:transcription factor TFIIIC complex"/>
    <property type="evidence" value="ECO:0007669"/>
    <property type="project" value="InterPro"/>
</dbReference>
<dbReference type="EMBL" id="CAMGYJ010000007">
    <property type="protein sequence ID" value="CAI0442591.1"/>
    <property type="molecule type" value="Genomic_DNA"/>
</dbReference>
<evidence type="ECO:0000313" key="5">
    <source>
        <dbReference type="Proteomes" id="UP001154282"/>
    </source>
</evidence>
<dbReference type="AlphaFoldDB" id="A0AAV0M8L6"/>
<dbReference type="Pfam" id="PF24926">
    <property type="entry name" value="ACT_ACR9_C"/>
    <property type="match status" value="1"/>
</dbReference>
<dbReference type="GO" id="GO:0004402">
    <property type="term" value="F:histone acetyltransferase activity"/>
    <property type="evidence" value="ECO:0007669"/>
    <property type="project" value="InterPro"/>
</dbReference>
<dbReference type="InterPro" id="IPR044230">
    <property type="entry name" value="GTF3C4"/>
</dbReference>
<gene>
    <name evidence="4" type="ORF">LITE_LOCUS27325</name>
</gene>
<dbReference type="InterPro" id="IPR036322">
    <property type="entry name" value="WD40_repeat_dom_sf"/>
</dbReference>
<dbReference type="PROSITE" id="PS50082">
    <property type="entry name" value="WD_REPEATS_2"/>
    <property type="match status" value="1"/>
</dbReference>
<dbReference type="InterPro" id="IPR056805">
    <property type="entry name" value="ACT_ACR9/10_C"/>
</dbReference>
<dbReference type="PANTHER" id="PTHR15496">
    <property type="entry name" value="GENERAL TRANSCRIPTION FACTOR 3C POLYPEPTIDE 4 FAMILY"/>
    <property type="match status" value="1"/>
</dbReference>
<name>A0AAV0M8L6_9ROSI</name>
<dbReference type="PANTHER" id="PTHR15496:SF2">
    <property type="entry name" value="GENERAL TRANSCRIPTION FACTOR 3C POLYPEPTIDE 4"/>
    <property type="match status" value="1"/>
</dbReference>
<feature type="repeat" description="WD" evidence="1">
    <location>
        <begin position="451"/>
        <end position="482"/>
    </location>
</feature>
<reference evidence="4" key="1">
    <citation type="submission" date="2022-08" db="EMBL/GenBank/DDBJ databases">
        <authorList>
            <person name="Gutierrez-Valencia J."/>
        </authorList>
    </citation>
    <scope>NUCLEOTIDE SEQUENCE</scope>
</reference>
<feature type="domain" description="Transcription factor IIIC 90kDa subunit N-terminal" evidence="2">
    <location>
        <begin position="23"/>
        <end position="144"/>
    </location>
</feature>